<protein>
    <submittedName>
        <fullName evidence="2">M20 family metallopeptidase</fullName>
    </submittedName>
</protein>
<dbReference type="InterPro" id="IPR036264">
    <property type="entry name" value="Bact_exopeptidase_dim_dom"/>
</dbReference>
<dbReference type="PIRSF" id="PIRSF005962">
    <property type="entry name" value="Pept_M20D_amidohydro"/>
    <property type="match status" value="1"/>
</dbReference>
<dbReference type="CDD" id="cd03886">
    <property type="entry name" value="M20_Acy1"/>
    <property type="match status" value="1"/>
</dbReference>
<evidence type="ECO:0000259" key="1">
    <source>
        <dbReference type="Pfam" id="PF07687"/>
    </source>
</evidence>
<dbReference type="InterPro" id="IPR017439">
    <property type="entry name" value="Amidohydrolase"/>
</dbReference>
<dbReference type="PANTHER" id="PTHR11014:SF63">
    <property type="entry name" value="METALLOPEPTIDASE, PUTATIVE (AFU_ORTHOLOGUE AFUA_6G09600)-RELATED"/>
    <property type="match status" value="1"/>
</dbReference>
<dbReference type="Pfam" id="PF07687">
    <property type="entry name" value="M20_dimer"/>
    <property type="match status" value="1"/>
</dbReference>
<organism evidence="2 3">
    <name type="scientific">Actinocorallia longicatena</name>
    <dbReference type="NCBI Taxonomy" id="111803"/>
    <lineage>
        <taxon>Bacteria</taxon>
        <taxon>Bacillati</taxon>
        <taxon>Actinomycetota</taxon>
        <taxon>Actinomycetes</taxon>
        <taxon>Streptosporangiales</taxon>
        <taxon>Thermomonosporaceae</taxon>
        <taxon>Actinocorallia</taxon>
    </lineage>
</organism>
<dbReference type="SUPFAM" id="SSF53187">
    <property type="entry name" value="Zn-dependent exopeptidases"/>
    <property type="match status" value="1"/>
</dbReference>
<dbReference type="RefSeq" id="WP_344821758.1">
    <property type="nucleotide sequence ID" value="NZ_BAAAUV010000001.1"/>
</dbReference>
<dbReference type="PANTHER" id="PTHR11014">
    <property type="entry name" value="PEPTIDASE M20 FAMILY MEMBER"/>
    <property type="match status" value="1"/>
</dbReference>
<keyword evidence="3" id="KW-1185">Reference proteome</keyword>
<dbReference type="EMBL" id="BAAAUV010000001">
    <property type="protein sequence ID" value="GAA3195517.1"/>
    <property type="molecule type" value="Genomic_DNA"/>
</dbReference>
<dbReference type="InterPro" id="IPR002933">
    <property type="entry name" value="Peptidase_M20"/>
</dbReference>
<feature type="domain" description="Peptidase M20 dimerisation" evidence="1">
    <location>
        <begin position="193"/>
        <end position="286"/>
    </location>
</feature>
<dbReference type="SUPFAM" id="SSF55031">
    <property type="entry name" value="Bacterial exopeptidase dimerisation domain"/>
    <property type="match status" value="1"/>
</dbReference>
<dbReference type="Gene3D" id="3.30.70.360">
    <property type="match status" value="1"/>
</dbReference>
<dbReference type="InterPro" id="IPR011650">
    <property type="entry name" value="Peptidase_M20_dimer"/>
</dbReference>
<dbReference type="Pfam" id="PF01546">
    <property type="entry name" value="Peptidase_M20"/>
    <property type="match status" value="1"/>
</dbReference>
<gene>
    <name evidence="2" type="ORF">GCM10010468_05800</name>
</gene>
<evidence type="ECO:0000313" key="2">
    <source>
        <dbReference type="EMBL" id="GAA3195517.1"/>
    </source>
</evidence>
<reference evidence="3" key="1">
    <citation type="journal article" date="2019" name="Int. J. Syst. Evol. Microbiol.">
        <title>The Global Catalogue of Microorganisms (GCM) 10K type strain sequencing project: providing services to taxonomists for standard genome sequencing and annotation.</title>
        <authorList>
            <consortium name="The Broad Institute Genomics Platform"/>
            <consortium name="The Broad Institute Genome Sequencing Center for Infectious Disease"/>
            <person name="Wu L."/>
            <person name="Ma J."/>
        </authorList>
    </citation>
    <scope>NUCLEOTIDE SEQUENCE [LARGE SCALE GENOMIC DNA]</scope>
    <source>
        <strain evidence="3">JCM 9377</strain>
    </source>
</reference>
<proteinExistence type="predicted"/>
<dbReference type="NCBIfam" id="TIGR01891">
    <property type="entry name" value="amidohydrolases"/>
    <property type="match status" value="1"/>
</dbReference>
<comment type="caution">
    <text evidence="2">The sequence shown here is derived from an EMBL/GenBank/DDBJ whole genome shotgun (WGS) entry which is preliminary data.</text>
</comment>
<name>A0ABP6PXU7_9ACTN</name>
<dbReference type="Proteomes" id="UP001501237">
    <property type="component" value="Unassembled WGS sequence"/>
</dbReference>
<sequence length="411" mass="43100">MKYWSESAFGTPDFSPYPDELIALRRDLHAEPEIGLALPRTQEKVLAALEGLPLRITTGRALSSVVAVLEGGPGPVVLLRADMDALPVTETAEIPFASRFHGIMHACGHDLHTAMLVGAARLLSARDLPGTVVFMFQPGEEQDHGARLMLAEGVLDAAGRRPVAAYALHVFGSLLPAGRVTTRGGPMLAASDSLSVTVRGRGGHGSMPHHALDPVPAACEMVTALQTFVTRSFDVFDPVVVTVGRFNAGTAVNVIPAEARFEATIRSFSPRARARATAGVVHLLENIAAAHHLTVDARIAPGYPVTENDPAEAALLGETVERTLGDGRFETLARPYPGSEDFSYVLGDVPGALAAIGGCPPGRDPLTAPANHSADVAYDEDVIADGAALYTALALRRMSARSPAASAARPG</sequence>
<accession>A0ABP6PXU7</accession>
<evidence type="ECO:0000313" key="3">
    <source>
        <dbReference type="Proteomes" id="UP001501237"/>
    </source>
</evidence>
<dbReference type="Gene3D" id="3.40.630.10">
    <property type="entry name" value="Zn peptidases"/>
    <property type="match status" value="1"/>
</dbReference>